<dbReference type="PANTHER" id="PTHR45863:SF47">
    <property type="entry name" value="SERINE_THREONINE-PROTEIN KINASE BSK3"/>
    <property type="match status" value="1"/>
</dbReference>
<dbReference type="Gene3D" id="1.10.510.10">
    <property type="entry name" value="Transferase(Phosphotransferase) domain 1"/>
    <property type="match status" value="1"/>
</dbReference>
<comment type="caution">
    <text evidence="2">The sequence shown here is derived from an EMBL/GenBank/DDBJ whole genome shotgun (WGS) entry which is preliminary data.</text>
</comment>
<proteinExistence type="inferred from homology"/>
<name>A0ABU6W366_9FABA</name>
<accession>A0ABU6W366</accession>
<dbReference type="PANTHER" id="PTHR45863">
    <property type="entry name" value="SERINE/THREONINE-PROTEIN KINASE BSK5"/>
    <property type="match status" value="1"/>
</dbReference>
<gene>
    <name evidence="2" type="ORF">PIB30_008423</name>
</gene>
<evidence type="ECO:0000313" key="2">
    <source>
        <dbReference type="EMBL" id="MED6180229.1"/>
    </source>
</evidence>
<evidence type="ECO:0008006" key="4">
    <source>
        <dbReference type="Google" id="ProtNLM"/>
    </source>
</evidence>
<comment type="similarity">
    <text evidence="1">Belongs to the protein kinase superfamily. Ser/Thr protein kinase family.</text>
</comment>
<reference evidence="2 3" key="1">
    <citation type="journal article" date="2023" name="Plants (Basel)">
        <title>Bridging the Gap: Combining Genomics and Transcriptomics Approaches to Understand Stylosanthes scabra, an Orphan Legume from the Brazilian Caatinga.</title>
        <authorList>
            <person name="Ferreira-Neto J.R.C."/>
            <person name="da Silva M.D."/>
            <person name="Binneck E."/>
            <person name="de Melo N.F."/>
            <person name="da Silva R.H."/>
            <person name="de Melo A.L.T.M."/>
            <person name="Pandolfi V."/>
            <person name="Bustamante F.O."/>
            <person name="Brasileiro-Vidal A.C."/>
            <person name="Benko-Iseppon A.M."/>
        </authorList>
    </citation>
    <scope>NUCLEOTIDE SEQUENCE [LARGE SCALE GENOMIC DNA]</scope>
    <source>
        <tissue evidence="2">Leaves</tissue>
    </source>
</reference>
<dbReference type="InterPro" id="IPR045845">
    <property type="entry name" value="BSK"/>
</dbReference>
<sequence length="213" mass="24175">MKWAMRLRVVALEYCTSKGQVLYHDLNAYRVLFDEDGYSTNLAFTPLEYLRTESVIYSFGALLLDLLSGLNFACKSPLSHALDLIFDRNFQMLTDSCLEGQFSDDDGLTALAPLQKETEVPLHVLMKIPHSAATFSSLSQLGEACSRKDLTPIHKFWKKFGYKDDQGVANERSFSFSLRFPLYWKETGSLGASLSCLRVWPQGHGLKLYKQPR</sequence>
<dbReference type="SUPFAM" id="SSF56112">
    <property type="entry name" value="Protein kinase-like (PK-like)"/>
    <property type="match status" value="1"/>
</dbReference>
<dbReference type="EMBL" id="JASCZI010181261">
    <property type="protein sequence ID" value="MED6180229.1"/>
    <property type="molecule type" value="Genomic_DNA"/>
</dbReference>
<organism evidence="2 3">
    <name type="scientific">Stylosanthes scabra</name>
    <dbReference type="NCBI Taxonomy" id="79078"/>
    <lineage>
        <taxon>Eukaryota</taxon>
        <taxon>Viridiplantae</taxon>
        <taxon>Streptophyta</taxon>
        <taxon>Embryophyta</taxon>
        <taxon>Tracheophyta</taxon>
        <taxon>Spermatophyta</taxon>
        <taxon>Magnoliopsida</taxon>
        <taxon>eudicotyledons</taxon>
        <taxon>Gunneridae</taxon>
        <taxon>Pentapetalae</taxon>
        <taxon>rosids</taxon>
        <taxon>fabids</taxon>
        <taxon>Fabales</taxon>
        <taxon>Fabaceae</taxon>
        <taxon>Papilionoideae</taxon>
        <taxon>50 kb inversion clade</taxon>
        <taxon>dalbergioids sensu lato</taxon>
        <taxon>Dalbergieae</taxon>
        <taxon>Pterocarpus clade</taxon>
        <taxon>Stylosanthes</taxon>
    </lineage>
</organism>
<evidence type="ECO:0000256" key="1">
    <source>
        <dbReference type="ARBA" id="ARBA00008684"/>
    </source>
</evidence>
<dbReference type="Proteomes" id="UP001341840">
    <property type="component" value="Unassembled WGS sequence"/>
</dbReference>
<keyword evidence="3" id="KW-1185">Reference proteome</keyword>
<dbReference type="InterPro" id="IPR011009">
    <property type="entry name" value="Kinase-like_dom_sf"/>
</dbReference>
<protein>
    <recommendedName>
        <fullName evidence="4">Protein kinase domain-containing protein</fullName>
    </recommendedName>
</protein>
<evidence type="ECO:0000313" key="3">
    <source>
        <dbReference type="Proteomes" id="UP001341840"/>
    </source>
</evidence>